<organism evidence="1">
    <name type="scientific">viral metagenome</name>
    <dbReference type="NCBI Taxonomy" id="1070528"/>
    <lineage>
        <taxon>unclassified sequences</taxon>
        <taxon>metagenomes</taxon>
        <taxon>organismal metagenomes</taxon>
    </lineage>
</organism>
<protein>
    <submittedName>
        <fullName evidence="1">Putative tail tube protein</fullName>
    </submittedName>
</protein>
<sequence>MAKISGVSGSAVFNSITIKITNWNLDIETEEIDTTDSGDATWKSYITSGFKSWNGKFEGFQETTVADPAIGTSATLTLALDGTMKYAGSAYILTVGTVVDVPGAEAVRKTYSFRGTGTLTYTVT</sequence>
<dbReference type="EMBL" id="MT142894">
    <property type="protein sequence ID" value="QJA90153.1"/>
    <property type="molecule type" value="Genomic_DNA"/>
</dbReference>
<gene>
    <name evidence="2" type="ORF">MM415A02065_0007</name>
    <name evidence="3" type="ORF">MM415B02432_0009</name>
    <name evidence="1" type="ORF">TM448A02110_0007</name>
    <name evidence="4" type="ORF">TM448B02998_0007</name>
</gene>
<evidence type="ECO:0000313" key="3">
    <source>
        <dbReference type="EMBL" id="QJA90153.1"/>
    </source>
</evidence>
<accession>A0A6H1ZU11</accession>
<evidence type="ECO:0000313" key="2">
    <source>
        <dbReference type="EMBL" id="QJA74271.1"/>
    </source>
</evidence>
<proteinExistence type="predicted"/>
<reference evidence="1" key="1">
    <citation type="submission" date="2020-03" db="EMBL/GenBank/DDBJ databases">
        <title>The deep terrestrial virosphere.</title>
        <authorList>
            <person name="Holmfeldt K."/>
            <person name="Nilsson E."/>
            <person name="Simone D."/>
            <person name="Lopez-Fernandez M."/>
            <person name="Wu X."/>
            <person name="de Brujin I."/>
            <person name="Lundin D."/>
            <person name="Andersson A."/>
            <person name="Bertilsson S."/>
            <person name="Dopson M."/>
        </authorList>
    </citation>
    <scope>NUCLEOTIDE SEQUENCE</scope>
    <source>
        <strain evidence="2">MM415A02065</strain>
        <strain evidence="3">MM415B02432</strain>
        <strain evidence="1">TM448A02110</strain>
        <strain evidence="4">TM448B02998</strain>
    </source>
</reference>
<evidence type="ECO:0000313" key="4">
    <source>
        <dbReference type="EMBL" id="QJI02201.1"/>
    </source>
</evidence>
<dbReference type="EMBL" id="MT142086">
    <property type="protein sequence ID" value="QJA74271.1"/>
    <property type="molecule type" value="Genomic_DNA"/>
</dbReference>
<name>A0A6H1ZU11_9ZZZZ</name>
<evidence type="ECO:0000313" key="1">
    <source>
        <dbReference type="EMBL" id="QJA51416.1"/>
    </source>
</evidence>
<dbReference type="EMBL" id="MT144261">
    <property type="protein sequence ID" value="QJA51416.1"/>
    <property type="molecule type" value="Genomic_DNA"/>
</dbReference>
<dbReference type="EMBL" id="MT144982">
    <property type="protein sequence ID" value="QJI02201.1"/>
    <property type="molecule type" value="Genomic_DNA"/>
</dbReference>
<dbReference type="AlphaFoldDB" id="A0A6H1ZU11"/>